<protein>
    <submittedName>
        <fullName evidence="1">Uncharacterized protein</fullName>
    </submittedName>
</protein>
<sequence length="126" mass="13744">MVGRSLHARRFRQSHDARLEPSTARAHFSKLRFVGLLRGPLRPGFHAREWSGGANLNAPVAGLAGAEPRDAVVAPGTALLVGRAARKQSSRRSLDDVPPQGVLRRSFARPRRASERALEMGCCISR</sequence>
<organism evidence="1 2">
    <name type="scientific">Ixodes persulcatus</name>
    <name type="common">Taiga tick</name>
    <dbReference type="NCBI Taxonomy" id="34615"/>
    <lineage>
        <taxon>Eukaryota</taxon>
        <taxon>Metazoa</taxon>
        <taxon>Ecdysozoa</taxon>
        <taxon>Arthropoda</taxon>
        <taxon>Chelicerata</taxon>
        <taxon>Arachnida</taxon>
        <taxon>Acari</taxon>
        <taxon>Parasitiformes</taxon>
        <taxon>Ixodida</taxon>
        <taxon>Ixodoidea</taxon>
        <taxon>Ixodidae</taxon>
        <taxon>Ixodinae</taxon>
        <taxon>Ixodes</taxon>
    </lineage>
</organism>
<dbReference type="EMBL" id="JABSTQ010009692">
    <property type="protein sequence ID" value="KAG0426719.1"/>
    <property type="molecule type" value="Genomic_DNA"/>
</dbReference>
<dbReference type="Proteomes" id="UP000805193">
    <property type="component" value="Unassembled WGS sequence"/>
</dbReference>
<evidence type="ECO:0000313" key="1">
    <source>
        <dbReference type="EMBL" id="KAG0426719.1"/>
    </source>
</evidence>
<gene>
    <name evidence="1" type="ORF">HPB47_026186</name>
</gene>
<accession>A0AC60Q1U6</accession>
<proteinExistence type="predicted"/>
<evidence type="ECO:0000313" key="2">
    <source>
        <dbReference type="Proteomes" id="UP000805193"/>
    </source>
</evidence>
<comment type="caution">
    <text evidence="1">The sequence shown here is derived from an EMBL/GenBank/DDBJ whole genome shotgun (WGS) entry which is preliminary data.</text>
</comment>
<reference evidence="1 2" key="1">
    <citation type="journal article" date="2020" name="Cell">
        <title>Large-Scale Comparative Analyses of Tick Genomes Elucidate Their Genetic Diversity and Vector Capacities.</title>
        <authorList>
            <consortium name="Tick Genome and Microbiome Consortium (TIGMIC)"/>
            <person name="Jia N."/>
            <person name="Wang J."/>
            <person name="Shi W."/>
            <person name="Du L."/>
            <person name="Sun Y."/>
            <person name="Zhan W."/>
            <person name="Jiang J.F."/>
            <person name="Wang Q."/>
            <person name="Zhang B."/>
            <person name="Ji P."/>
            <person name="Bell-Sakyi L."/>
            <person name="Cui X.M."/>
            <person name="Yuan T.T."/>
            <person name="Jiang B.G."/>
            <person name="Yang W.F."/>
            <person name="Lam T.T."/>
            <person name="Chang Q.C."/>
            <person name="Ding S.J."/>
            <person name="Wang X.J."/>
            <person name="Zhu J.G."/>
            <person name="Ruan X.D."/>
            <person name="Zhao L."/>
            <person name="Wei J.T."/>
            <person name="Ye R.Z."/>
            <person name="Que T.C."/>
            <person name="Du C.H."/>
            <person name="Zhou Y.H."/>
            <person name="Cheng J.X."/>
            <person name="Dai P.F."/>
            <person name="Guo W.B."/>
            <person name="Han X.H."/>
            <person name="Huang E.J."/>
            <person name="Li L.F."/>
            <person name="Wei W."/>
            <person name="Gao Y.C."/>
            <person name="Liu J.Z."/>
            <person name="Shao H.Z."/>
            <person name="Wang X."/>
            <person name="Wang C.C."/>
            <person name="Yang T.C."/>
            <person name="Huo Q.B."/>
            <person name="Li W."/>
            <person name="Chen H.Y."/>
            <person name="Chen S.E."/>
            <person name="Zhou L.G."/>
            <person name="Ni X.B."/>
            <person name="Tian J.H."/>
            <person name="Sheng Y."/>
            <person name="Liu T."/>
            <person name="Pan Y.S."/>
            <person name="Xia L.Y."/>
            <person name="Li J."/>
            <person name="Zhao F."/>
            <person name="Cao W.C."/>
        </authorList>
    </citation>
    <scope>NUCLEOTIDE SEQUENCE [LARGE SCALE GENOMIC DNA]</scope>
    <source>
        <strain evidence="1">Iper-2018</strain>
    </source>
</reference>
<name>A0AC60Q1U6_IXOPE</name>
<keyword evidence="2" id="KW-1185">Reference proteome</keyword>